<dbReference type="EC" id="6.1.1.20" evidence="2"/>
<dbReference type="SUPFAM" id="SSF46955">
    <property type="entry name" value="Putative DNA-binding domain"/>
    <property type="match status" value="2"/>
</dbReference>
<dbReference type="InterPro" id="IPR005146">
    <property type="entry name" value="B3/B4_tRNA-bd"/>
</dbReference>
<dbReference type="Gene3D" id="3.30.70.380">
    <property type="entry name" value="Ferrodoxin-fold anticodon-binding domain"/>
    <property type="match status" value="1"/>
</dbReference>
<dbReference type="GO" id="GO:0005524">
    <property type="term" value="F:ATP binding"/>
    <property type="evidence" value="ECO:0007669"/>
    <property type="project" value="UniProtKB-KW"/>
</dbReference>
<evidence type="ECO:0000256" key="8">
    <source>
        <dbReference type="ARBA" id="ARBA00022917"/>
    </source>
</evidence>
<evidence type="ECO:0000256" key="9">
    <source>
        <dbReference type="ARBA" id="ARBA00023146"/>
    </source>
</evidence>
<dbReference type="InterPro" id="IPR005147">
    <property type="entry name" value="tRNA_synthase_B5-dom"/>
</dbReference>
<dbReference type="InterPro" id="IPR045864">
    <property type="entry name" value="aa-tRNA-synth_II/BPL/LPL"/>
</dbReference>
<dbReference type="Gene3D" id="3.30.930.10">
    <property type="entry name" value="Bira Bifunctional Protein, Domain 2"/>
    <property type="match status" value="1"/>
</dbReference>
<keyword evidence="5" id="KW-0547">Nucleotide-binding</keyword>
<feature type="domain" description="B5" evidence="11">
    <location>
        <begin position="369"/>
        <end position="451"/>
    </location>
</feature>
<keyword evidence="6" id="KW-0067">ATP-binding</keyword>
<dbReference type="SUPFAM" id="SSF55681">
    <property type="entry name" value="Class II aaRS and biotin synthetases"/>
    <property type="match status" value="1"/>
</dbReference>
<dbReference type="InterPro" id="IPR041616">
    <property type="entry name" value="PheRS_beta_core"/>
</dbReference>
<dbReference type="PANTHER" id="PTHR10947:SF0">
    <property type="entry name" value="PHENYLALANINE--TRNA LIGASE BETA SUBUNIT"/>
    <property type="match status" value="1"/>
</dbReference>
<dbReference type="GO" id="GO:0006432">
    <property type="term" value="P:phenylalanyl-tRNA aminoacylation"/>
    <property type="evidence" value="ECO:0007669"/>
    <property type="project" value="InterPro"/>
</dbReference>
<protein>
    <recommendedName>
        <fullName evidence="2">phenylalanine--tRNA ligase</fullName>
        <ecNumber evidence="2">6.1.1.20</ecNumber>
    </recommendedName>
</protein>
<dbReference type="SMART" id="SM00896">
    <property type="entry name" value="FDX-ACB"/>
    <property type="match status" value="1"/>
</dbReference>
<keyword evidence="7" id="KW-0460">Magnesium</keyword>
<dbReference type="AlphaFoldDB" id="A0A2I4Q2M8"/>
<keyword evidence="4" id="KW-0479">Metal-binding</keyword>
<dbReference type="InterPro" id="IPR036690">
    <property type="entry name" value="Fdx_antiC-bd_sf"/>
</dbReference>
<evidence type="ECO:0000256" key="5">
    <source>
        <dbReference type="ARBA" id="ARBA00022741"/>
    </source>
</evidence>
<evidence type="ECO:0000256" key="3">
    <source>
        <dbReference type="ARBA" id="ARBA00022598"/>
    </source>
</evidence>
<dbReference type="InterPro" id="IPR005121">
    <property type="entry name" value="Fdx_antiC-bd"/>
</dbReference>
<accession>A0A2I4Q2M8</accession>
<dbReference type="PANTHER" id="PTHR10947">
    <property type="entry name" value="PHENYLALANYL-TRNA SYNTHETASE BETA CHAIN AND LEUCINE-RICH REPEAT-CONTAINING PROTEIN 47"/>
    <property type="match status" value="1"/>
</dbReference>
<sequence length="766" mass="89467">MYVSLKWVEQIFRLKTLSLDLFIERLILAGFEVESIERKKNLNTIDIILDVSFTTNRADISNIKGFTVELFSLFKGEGLFQAPLNLKPLSLKFKGNKKKSFEPLFFTPQKNTNYQFLLKNINIVFTQQVDTVLLNYFIWEKYLQRKLFNPSFWHPNFSTHSQDYLPILQNKSNSFDTIDSPLWIKKRLSIMNFKSINNVIDTLNYILIETGQVFFAYDINSLKNFTKTSRLDFTVKLANETDKFLLSKFDNLNLTDDILTIANNNKIISILGIIQDYNTIVTKKTSQFLLETSIYDSEKIKKISKKLGLRTEYSIKLEKQIDLNILEHAYFRLIYLFKIQGITFEETIKKKSDFILGSNSKLQLEYLKNSNCKIKVFYKNINRLVGPAKKTSKLKSIEFLNCLKTLNFRICYRTDKSFTVVVPFDRQSDIEQEVDIVEEIVRVIGFNYFHPVLPNKNRLGKITKLEKLKRRLRTSFLNIGFTETIHSIFSKETFISEIFLQNPIVNESLSLRVSLLKTLLKKISFNQTTARKNFETFEFGRVYKSINKLTVKREELELISGVFGGELFRSNWEQTASPINWFEAKGLLENIFKILNISISWLPIELQISTIFHPIRTANIFIDSQIIGTFGQIHPNFALKNGLTKHLYLFEFNLEILNKFWNCKTAVEYSPYSSYPISYVDLTCIINIKLPFDRIKEKILRVGQPLLKSIELFDYYHQPPIKKGYCSLSFKLGFNSSSRTLLSSEVDLIMGKVIHCLEKNFDIEFN</sequence>
<dbReference type="SUPFAM" id="SSF54991">
    <property type="entry name" value="Anticodon-binding domain of PheRS"/>
    <property type="match status" value="1"/>
</dbReference>
<proteinExistence type="predicted"/>
<keyword evidence="9 12" id="KW-0030">Aminoacyl-tRNA synthetase</keyword>
<comment type="cofactor">
    <cofactor evidence="1">
        <name>Mg(2+)</name>
        <dbReference type="ChEBI" id="CHEBI:18420"/>
    </cofactor>
</comment>
<dbReference type="InterPro" id="IPR020825">
    <property type="entry name" value="Phe-tRNA_synthase-like_B3/B4"/>
</dbReference>
<dbReference type="PROSITE" id="PS51447">
    <property type="entry name" value="FDX_ACB"/>
    <property type="match status" value="1"/>
</dbReference>
<evidence type="ECO:0000313" key="12">
    <source>
        <dbReference type="EMBL" id="AQZ25084.1"/>
    </source>
</evidence>
<dbReference type="RefSeq" id="YP_009455868.1">
    <property type="nucleotide sequence ID" value="NC_036804.1"/>
</dbReference>
<keyword evidence="8" id="KW-0648">Protein biosynthesis</keyword>
<evidence type="ECO:0000256" key="6">
    <source>
        <dbReference type="ARBA" id="ARBA00022840"/>
    </source>
</evidence>
<dbReference type="Pfam" id="PF03484">
    <property type="entry name" value="B5"/>
    <property type="match status" value="1"/>
</dbReference>
<dbReference type="EMBL" id="KY433579">
    <property type="protein sequence ID" value="AQZ25084.1"/>
    <property type="molecule type" value="Genomic_DNA"/>
</dbReference>
<evidence type="ECO:0000256" key="2">
    <source>
        <dbReference type="ARBA" id="ARBA00012814"/>
    </source>
</evidence>
<dbReference type="GO" id="GO:0000287">
    <property type="term" value="F:magnesium ion binding"/>
    <property type="evidence" value="ECO:0007669"/>
    <property type="project" value="InterPro"/>
</dbReference>
<dbReference type="GO" id="GO:0004826">
    <property type="term" value="F:phenylalanine-tRNA ligase activity"/>
    <property type="evidence" value="ECO:0007669"/>
    <property type="project" value="UniProtKB-EC"/>
</dbReference>
<dbReference type="InterPro" id="IPR045060">
    <property type="entry name" value="Phe-tRNA-ligase_IIc_bsu"/>
</dbReference>
<organism evidence="12">
    <name type="scientific">Dictyopteris divaricata</name>
    <dbReference type="NCBI Taxonomy" id="156996"/>
    <lineage>
        <taxon>Eukaryota</taxon>
        <taxon>Sar</taxon>
        <taxon>Stramenopiles</taxon>
        <taxon>Ochrophyta</taxon>
        <taxon>PX clade</taxon>
        <taxon>Phaeophyceae</taxon>
        <taxon>Dictyotales</taxon>
        <taxon>Dictyotaceae</taxon>
        <taxon>Dictyopteris</taxon>
    </lineage>
</organism>
<keyword evidence="12" id="KW-0150">Chloroplast</keyword>
<gene>
    <name evidence="12" type="primary">syfB</name>
</gene>
<evidence type="ECO:0000259" key="10">
    <source>
        <dbReference type="PROSITE" id="PS51447"/>
    </source>
</evidence>
<dbReference type="SUPFAM" id="SSF56037">
    <property type="entry name" value="PheT/TilS domain"/>
    <property type="match status" value="1"/>
</dbReference>
<evidence type="ECO:0000259" key="11">
    <source>
        <dbReference type="PROSITE" id="PS51483"/>
    </source>
</evidence>
<dbReference type="Pfam" id="PF03147">
    <property type="entry name" value="FDX-ACB"/>
    <property type="match status" value="1"/>
</dbReference>
<keyword evidence="12" id="KW-0934">Plastid</keyword>
<keyword evidence="3" id="KW-0436">Ligase</keyword>
<dbReference type="InterPro" id="IPR009061">
    <property type="entry name" value="DNA-bd_dom_put_sf"/>
</dbReference>
<dbReference type="Gene3D" id="3.50.40.10">
    <property type="entry name" value="Phenylalanyl-trna Synthetase, Chain B, domain 3"/>
    <property type="match status" value="1"/>
</dbReference>
<dbReference type="Pfam" id="PF03483">
    <property type="entry name" value="B3_4"/>
    <property type="match status" value="1"/>
</dbReference>
<reference evidence="12" key="1">
    <citation type="journal article" date="2017" name="Mar. Biotechnol.">
        <title>Plastid Genome of Dictyopteris divaricata (Dictyotales, Phaeophyceae): Understanding the Evolution of Plastid Genomes in Brown Algae.</title>
        <authorList>
            <person name="Liu F."/>
            <person name="Jin Z."/>
            <person name="Wang Y."/>
            <person name="Bi Y."/>
            <person name="Melton J.T.III."/>
        </authorList>
    </citation>
    <scope>NUCLEOTIDE SEQUENCE</scope>
</reference>
<evidence type="ECO:0000256" key="4">
    <source>
        <dbReference type="ARBA" id="ARBA00022723"/>
    </source>
</evidence>
<name>A0A2I4Q2M8_9PHAE</name>
<evidence type="ECO:0000256" key="7">
    <source>
        <dbReference type="ARBA" id="ARBA00022842"/>
    </source>
</evidence>
<dbReference type="Gene3D" id="3.30.56.10">
    <property type="match status" value="2"/>
</dbReference>
<dbReference type="Pfam" id="PF17759">
    <property type="entry name" value="tRNA_synthFbeta"/>
    <property type="match status" value="1"/>
</dbReference>
<dbReference type="GO" id="GO:0003723">
    <property type="term" value="F:RNA binding"/>
    <property type="evidence" value="ECO:0007669"/>
    <property type="project" value="InterPro"/>
</dbReference>
<dbReference type="SMART" id="SM00874">
    <property type="entry name" value="B5"/>
    <property type="match status" value="1"/>
</dbReference>
<geneLocation type="chloroplast" evidence="12"/>
<dbReference type="GeneID" id="35656136"/>
<dbReference type="PROSITE" id="PS51483">
    <property type="entry name" value="B5"/>
    <property type="match status" value="1"/>
</dbReference>
<feature type="domain" description="FDX-ACB" evidence="10">
    <location>
        <begin position="673"/>
        <end position="766"/>
    </location>
</feature>
<dbReference type="SMART" id="SM00873">
    <property type="entry name" value="B3_4"/>
    <property type="match status" value="1"/>
</dbReference>
<evidence type="ECO:0000256" key="1">
    <source>
        <dbReference type="ARBA" id="ARBA00001946"/>
    </source>
</evidence>
<dbReference type="GO" id="GO:0009328">
    <property type="term" value="C:phenylalanine-tRNA ligase complex"/>
    <property type="evidence" value="ECO:0007669"/>
    <property type="project" value="TreeGrafter"/>
</dbReference>